<organism evidence="3">
    <name type="scientific">Nocardia globerula</name>
    <dbReference type="NCBI Taxonomy" id="1818"/>
    <lineage>
        <taxon>Bacteria</taxon>
        <taxon>Bacillati</taxon>
        <taxon>Actinomycetota</taxon>
        <taxon>Actinomycetes</taxon>
        <taxon>Mycobacteriales</taxon>
        <taxon>Nocardiaceae</taxon>
        <taxon>Nocardia</taxon>
    </lineage>
</organism>
<dbReference type="SUPFAM" id="SSF48179">
    <property type="entry name" value="6-phosphogluconate dehydrogenase C-terminal domain-like"/>
    <property type="match status" value="1"/>
</dbReference>
<dbReference type="GO" id="GO:0050661">
    <property type="term" value="F:NADP binding"/>
    <property type="evidence" value="ECO:0007669"/>
    <property type="project" value="InterPro"/>
</dbReference>
<name>A0A652YL36_NOCGL</name>
<proteinExistence type="predicted"/>
<dbReference type="InterPro" id="IPR008927">
    <property type="entry name" value="6-PGluconate_DH-like_C_sf"/>
</dbReference>
<evidence type="ECO:0000259" key="1">
    <source>
        <dbReference type="Pfam" id="PF03446"/>
    </source>
</evidence>
<dbReference type="Pfam" id="PF14833">
    <property type="entry name" value="NAD_binding_11"/>
    <property type="match status" value="1"/>
</dbReference>
<dbReference type="EMBL" id="VNIQ01000006">
    <property type="protein sequence ID" value="TYQ02280.1"/>
    <property type="molecule type" value="Genomic_DNA"/>
</dbReference>
<gene>
    <name evidence="3" type="ORF">FNL38_10699</name>
</gene>
<evidence type="ECO:0000259" key="2">
    <source>
        <dbReference type="Pfam" id="PF14833"/>
    </source>
</evidence>
<reference evidence="3" key="1">
    <citation type="submission" date="2019-07" db="EMBL/GenBank/DDBJ databases">
        <title>Genomic Encyclopedia of Type Strains, Phase IV (KMG-IV): sequencing the most valuable type-strain genomes for metagenomic binning, comparative biology and taxonomic classification.</title>
        <authorList>
            <person name="Goeker M."/>
        </authorList>
    </citation>
    <scope>NUCLEOTIDE SEQUENCE</scope>
    <source>
        <strain evidence="3">DSM 44596</strain>
    </source>
</reference>
<dbReference type="Pfam" id="PF03446">
    <property type="entry name" value="NAD_binding_2"/>
    <property type="match status" value="1"/>
</dbReference>
<feature type="domain" description="6-phosphogluconate dehydrogenase NADP-binding" evidence="1">
    <location>
        <begin position="3"/>
        <end position="161"/>
    </location>
</feature>
<dbReference type="GO" id="GO:0051287">
    <property type="term" value="F:NAD binding"/>
    <property type="evidence" value="ECO:0007669"/>
    <property type="project" value="InterPro"/>
</dbReference>
<evidence type="ECO:0000313" key="3">
    <source>
        <dbReference type="EMBL" id="TYQ02280.1"/>
    </source>
</evidence>
<dbReference type="InterPro" id="IPR036291">
    <property type="entry name" value="NAD(P)-bd_dom_sf"/>
</dbReference>
<dbReference type="InterPro" id="IPR006115">
    <property type="entry name" value="6PGDH_NADP-bd"/>
</dbReference>
<comment type="caution">
    <text evidence="3">The sequence shown here is derived from an EMBL/GenBank/DDBJ whole genome shotgun (WGS) entry which is preliminary data.</text>
</comment>
<sequence length="268" mass="27327">MTRVGFIGAGRMGGPMVSRLVEAGHEVRGLARSAATKTALEASGAQAVSTFAEVGGDTDLVIICVFTDEQVREICLGSDLLASMPRGSTLVLHTTGSPRTAEAVTEHAAQFGVAVVDSPVSGGPHDIAAGRLTLFVGGDANTLARIQPTLESYADPVLYVGPTGNGQRVKLVNNALFAAQIGLLTEAVALGTQLGIDEGDLLAALPYGSSNSRALTSVSAKGSVSAFADSVGDFLSKDVGVVRKIVTELDGNLGLLDDAVNAALPNRV</sequence>
<dbReference type="InterPro" id="IPR013328">
    <property type="entry name" value="6PGD_dom2"/>
</dbReference>
<protein>
    <submittedName>
        <fullName evidence="3">3-hydroxyisobutyrate dehydrogenase-like beta-hydroxyacid dehydrogenase</fullName>
    </submittedName>
</protein>
<dbReference type="Gene3D" id="1.10.1040.10">
    <property type="entry name" value="N-(1-d-carboxylethyl)-l-norvaline Dehydrogenase, domain 2"/>
    <property type="match status" value="1"/>
</dbReference>
<dbReference type="PANTHER" id="PTHR43060:SF15">
    <property type="entry name" value="3-HYDROXYISOBUTYRATE DEHYDROGENASE-LIKE 1, MITOCHONDRIAL-RELATED"/>
    <property type="match status" value="1"/>
</dbReference>
<dbReference type="AlphaFoldDB" id="A0A652YL36"/>
<accession>A0A652YL36</accession>
<feature type="domain" description="3-hydroxyisobutyrate dehydrogenase-like NAD-binding" evidence="2">
    <location>
        <begin position="164"/>
        <end position="254"/>
    </location>
</feature>
<dbReference type="Gene3D" id="3.40.50.720">
    <property type="entry name" value="NAD(P)-binding Rossmann-like Domain"/>
    <property type="match status" value="1"/>
</dbReference>
<dbReference type="InterPro" id="IPR029154">
    <property type="entry name" value="HIBADH-like_NADP-bd"/>
</dbReference>
<dbReference type="SUPFAM" id="SSF51735">
    <property type="entry name" value="NAD(P)-binding Rossmann-fold domains"/>
    <property type="match status" value="1"/>
</dbReference>
<dbReference type="PANTHER" id="PTHR43060">
    <property type="entry name" value="3-HYDROXYISOBUTYRATE DEHYDROGENASE-LIKE 1, MITOCHONDRIAL-RELATED"/>
    <property type="match status" value="1"/>
</dbReference>